<dbReference type="NCBIfam" id="NF042431">
    <property type="entry name" value="EnCoAhydt_DpgB"/>
    <property type="match status" value="1"/>
</dbReference>
<protein>
    <submittedName>
        <fullName evidence="1">Enoyl-CoA hydratase/isomerase family protein</fullName>
    </submittedName>
</protein>
<reference evidence="1" key="1">
    <citation type="submission" date="2020-11" db="EMBL/GenBank/DDBJ databases">
        <title>Nocardia NEAU-351.nov., a novel actinomycete isolated from the cow dung.</title>
        <authorList>
            <person name="Zhang X."/>
        </authorList>
    </citation>
    <scope>NUCLEOTIDE SEQUENCE</scope>
    <source>
        <strain evidence="1">NEAU-351</strain>
    </source>
</reference>
<dbReference type="Gene3D" id="3.90.226.10">
    <property type="entry name" value="2-enoyl-CoA Hydratase, Chain A, domain 1"/>
    <property type="match status" value="1"/>
</dbReference>
<proteinExistence type="predicted"/>
<evidence type="ECO:0000313" key="1">
    <source>
        <dbReference type="EMBL" id="MBH0777929.1"/>
    </source>
</evidence>
<dbReference type="Proteomes" id="UP000655751">
    <property type="component" value="Unassembled WGS sequence"/>
</dbReference>
<dbReference type="InterPro" id="IPR053545">
    <property type="entry name" value="Enoyl-CoA_hydratase-like"/>
</dbReference>
<dbReference type="PANTHER" id="PTHR11941:SF54">
    <property type="entry name" value="ENOYL-COA HYDRATASE, MITOCHONDRIAL"/>
    <property type="match status" value="1"/>
</dbReference>
<dbReference type="GO" id="GO:0003824">
    <property type="term" value="F:catalytic activity"/>
    <property type="evidence" value="ECO:0007669"/>
    <property type="project" value="UniProtKB-ARBA"/>
</dbReference>
<dbReference type="InterPro" id="IPR029045">
    <property type="entry name" value="ClpP/crotonase-like_dom_sf"/>
</dbReference>
<comment type="caution">
    <text evidence="1">The sequence shown here is derived from an EMBL/GenBank/DDBJ whole genome shotgun (WGS) entry which is preliminary data.</text>
</comment>
<sequence>MEDDLDVEETPTIVTDVAANTALSPELTSSVLAAATAAEDTAARPGTCVVLRIAGARGGRRFDWPGPVGVGDVTKWEAALRRLEQAPAPIVALVDGDAYGPAAELLLVADYRIMGAGASFSFAASEAGVWPAMALHRLAAQVGIGRVRELAVQGRPLSAEAARACAVIDAVAEHGAEAAAIAAGRALFRSCVGSEIAIRRRLVLDAVTTRFEDALGAHLAASDRTLRRVRAVS</sequence>
<dbReference type="SUPFAM" id="SSF52096">
    <property type="entry name" value="ClpP/crotonase"/>
    <property type="match status" value="1"/>
</dbReference>
<organism evidence="1 2">
    <name type="scientific">Nocardia bovistercoris</name>
    <dbReference type="NCBI Taxonomy" id="2785916"/>
    <lineage>
        <taxon>Bacteria</taxon>
        <taxon>Bacillati</taxon>
        <taxon>Actinomycetota</taxon>
        <taxon>Actinomycetes</taxon>
        <taxon>Mycobacteriales</taxon>
        <taxon>Nocardiaceae</taxon>
        <taxon>Nocardia</taxon>
    </lineage>
</organism>
<keyword evidence="2" id="KW-1185">Reference proteome</keyword>
<gene>
    <name evidence="1" type="ORF">IT779_16760</name>
</gene>
<evidence type="ECO:0000313" key="2">
    <source>
        <dbReference type="Proteomes" id="UP000655751"/>
    </source>
</evidence>
<dbReference type="Pfam" id="PF00378">
    <property type="entry name" value="ECH_1"/>
    <property type="match status" value="1"/>
</dbReference>
<dbReference type="InterPro" id="IPR001753">
    <property type="entry name" value="Enoyl-CoA_hydra/iso"/>
</dbReference>
<dbReference type="CDD" id="cd06558">
    <property type="entry name" value="crotonase-like"/>
    <property type="match status" value="1"/>
</dbReference>
<name>A0A931IAM5_9NOCA</name>
<dbReference type="EMBL" id="JADMLG010000006">
    <property type="protein sequence ID" value="MBH0777929.1"/>
    <property type="molecule type" value="Genomic_DNA"/>
</dbReference>
<dbReference type="GO" id="GO:0006635">
    <property type="term" value="P:fatty acid beta-oxidation"/>
    <property type="evidence" value="ECO:0007669"/>
    <property type="project" value="TreeGrafter"/>
</dbReference>
<accession>A0A931IAM5</accession>
<dbReference type="AlphaFoldDB" id="A0A931IAM5"/>
<dbReference type="PANTHER" id="PTHR11941">
    <property type="entry name" value="ENOYL-COA HYDRATASE-RELATED"/>
    <property type="match status" value="1"/>
</dbReference>